<organism evidence="7">
    <name type="scientific">Caenorhabditis brenneri</name>
    <name type="common">Nematode worm</name>
    <dbReference type="NCBI Taxonomy" id="135651"/>
    <lineage>
        <taxon>Eukaryota</taxon>
        <taxon>Metazoa</taxon>
        <taxon>Ecdysozoa</taxon>
        <taxon>Nematoda</taxon>
        <taxon>Chromadorea</taxon>
        <taxon>Rhabditida</taxon>
        <taxon>Rhabditina</taxon>
        <taxon>Rhabditomorpha</taxon>
        <taxon>Rhabditoidea</taxon>
        <taxon>Rhabditidae</taxon>
        <taxon>Peloderinae</taxon>
        <taxon>Caenorhabditis</taxon>
    </lineage>
</organism>
<dbReference type="InterPro" id="IPR000859">
    <property type="entry name" value="CUB_dom"/>
</dbReference>
<dbReference type="PROSITE" id="PS01180">
    <property type="entry name" value="CUB"/>
    <property type="match status" value="1"/>
</dbReference>
<keyword evidence="7" id="KW-1185">Reference proteome</keyword>
<reference evidence="7" key="1">
    <citation type="submission" date="2011-07" db="EMBL/GenBank/DDBJ databases">
        <authorList>
            <consortium name="Caenorhabditis brenneri Sequencing and Analysis Consortium"/>
            <person name="Wilson R.K."/>
        </authorList>
    </citation>
    <scope>NUCLEOTIDE SEQUENCE [LARGE SCALE GENOMIC DNA]</scope>
    <source>
        <strain evidence="7">PB2801</strain>
    </source>
</reference>
<comment type="caution">
    <text evidence="2">Lacks conserved residue(s) required for the propagation of feature annotation.</text>
</comment>
<keyword evidence="4" id="KW-0472">Membrane</keyword>
<dbReference type="PANTHER" id="PTHR39385">
    <property type="entry name" value="PROTEIN CBG20422"/>
    <property type="match status" value="1"/>
</dbReference>
<dbReference type="Gene3D" id="2.60.120.290">
    <property type="entry name" value="Spermadhesin, CUB domain"/>
    <property type="match status" value="1"/>
</dbReference>
<keyword evidence="1" id="KW-1015">Disulfide bond</keyword>
<feature type="region of interest" description="Disordered" evidence="3">
    <location>
        <begin position="609"/>
        <end position="628"/>
    </location>
</feature>
<dbReference type="CDD" id="cd00041">
    <property type="entry name" value="CUB"/>
    <property type="match status" value="1"/>
</dbReference>
<keyword evidence="4" id="KW-0812">Transmembrane</keyword>
<sequence>MDCVFKYNASETTFSRKFDCKIKNCWIDVAPSDTHSIFLQISTSSANSISTFVYSYLNNGNRTISSKGEYKSNRTYFAPPGDGFMFRRASGICDSGKLPEFKFATVSHDRSICDSLVSYVGNNQITEIQSARTSKFAGNCAYHVLPEDPEQSTSETLYLISPEDVTFSTYVNGNKTNKKIGKTIVVKNWTSVDFRMDYEKPKKHETAEIASIFGVSTNRSCSCNSIEDSTTFSFTSPGFPDFLCPSTHCKSLVSFQTPDNMTSEFLERKLVTVSGNSWKGVSLNLKSDTFEFEFSHKTFSMINATFVVDDEDLLVSYQTTQELNLGPEGHYKVDIQQIFVTRDCDCSLFSQKIHAVDHMKTIRIPGHCDMLFCDWTLIPDSQQSDKLLSLYLEDGQDGDEIQIWNHEFTEVYDSEVLRNPRQVNIADLASADTHILFLRRKRGNDSFLHIAFNNVEGTACHKEEIYELDEDPVAISSSHYPLDYPLSESCKMLLQAQEGYYVSVLITDADIENFHDEVIFYDGETNTDDPIRHVTGLQKNIVINSTGEMMLIEFTSDDHNSKKGFHLVAVAVPLKGMGTTSGNKNATEKLIPLDDIMVSVVSTNTTEEQNSTETGHLHMHSLPSSSDARPAIRNHVPVTTAPTTHTLLFSFLILVLFVGTLLGIFGVCRVIKKNYPDSCPTTSFNNVNVRYRAEDNDSIVTIEA</sequence>
<dbReference type="SUPFAM" id="SSF49854">
    <property type="entry name" value="Spermadhesin, CUB domain"/>
    <property type="match status" value="1"/>
</dbReference>
<dbReference type="OMA" id="NHEFTEV"/>
<dbReference type="InterPro" id="IPR035914">
    <property type="entry name" value="Sperma_CUB_dom_sf"/>
</dbReference>
<dbReference type="Proteomes" id="UP000008068">
    <property type="component" value="Unassembled WGS sequence"/>
</dbReference>
<evidence type="ECO:0000256" key="2">
    <source>
        <dbReference type="PROSITE-ProRule" id="PRU00059"/>
    </source>
</evidence>
<evidence type="ECO:0000313" key="7">
    <source>
        <dbReference type="Proteomes" id="UP000008068"/>
    </source>
</evidence>
<evidence type="ECO:0000256" key="3">
    <source>
        <dbReference type="SAM" id="MobiDB-lite"/>
    </source>
</evidence>
<gene>
    <name evidence="6" type="ORF">CAEBREN_23326</name>
</gene>
<dbReference type="EMBL" id="GL379786">
    <property type="protein sequence ID" value="EGT30577.1"/>
    <property type="molecule type" value="Genomic_DNA"/>
</dbReference>
<dbReference type="InParanoid" id="G0M6M1"/>
<keyword evidence="4" id="KW-1133">Transmembrane helix</keyword>
<dbReference type="OrthoDB" id="5876374at2759"/>
<dbReference type="FunCoup" id="G0M6M1">
    <property type="interactions" value="1"/>
</dbReference>
<dbReference type="HOGENOM" id="CLU_024418_0_0_1"/>
<dbReference type="PANTHER" id="PTHR39385:SF4">
    <property type="entry name" value="CUB DOMAIN-CONTAINING PROTEIN"/>
    <property type="match status" value="1"/>
</dbReference>
<proteinExistence type="predicted"/>
<evidence type="ECO:0000259" key="5">
    <source>
        <dbReference type="PROSITE" id="PS01180"/>
    </source>
</evidence>
<dbReference type="AlphaFoldDB" id="G0M6M1"/>
<protein>
    <recommendedName>
        <fullName evidence="5">CUB domain-containing protein</fullName>
    </recommendedName>
</protein>
<evidence type="ECO:0000313" key="6">
    <source>
        <dbReference type="EMBL" id="EGT30577.1"/>
    </source>
</evidence>
<evidence type="ECO:0000256" key="4">
    <source>
        <dbReference type="SAM" id="Phobius"/>
    </source>
</evidence>
<feature type="transmembrane region" description="Helical" evidence="4">
    <location>
        <begin position="647"/>
        <end position="668"/>
    </location>
</feature>
<evidence type="ECO:0000256" key="1">
    <source>
        <dbReference type="ARBA" id="ARBA00023157"/>
    </source>
</evidence>
<name>G0M6M1_CAEBE</name>
<accession>G0M6M1</accession>
<feature type="domain" description="CUB" evidence="5">
    <location>
        <begin position="460"/>
        <end position="572"/>
    </location>
</feature>
<dbReference type="STRING" id="135651.G0M6M1"/>
<dbReference type="SMART" id="SM00042">
    <property type="entry name" value="CUB"/>
    <property type="match status" value="1"/>
</dbReference>
<dbReference type="eggNOG" id="ENOG502TC9D">
    <property type="taxonomic scope" value="Eukaryota"/>
</dbReference>
<dbReference type="Pfam" id="PF00431">
    <property type="entry name" value="CUB"/>
    <property type="match status" value="1"/>
</dbReference>